<feature type="chain" id="PRO_5020433339" description="Secreted protein" evidence="1">
    <location>
        <begin position="33"/>
        <end position="82"/>
    </location>
</feature>
<dbReference type="AlphaFoldDB" id="A0A4Q9MQY8"/>
<organism evidence="2">
    <name type="scientific">Dichomitus squalens</name>
    <dbReference type="NCBI Taxonomy" id="114155"/>
    <lineage>
        <taxon>Eukaryota</taxon>
        <taxon>Fungi</taxon>
        <taxon>Dikarya</taxon>
        <taxon>Basidiomycota</taxon>
        <taxon>Agaricomycotina</taxon>
        <taxon>Agaricomycetes</taxon>
        <taxon>Polyporales</taxon>
        <taxon>Polyporaceae</taxon>
        <taxon>Dichomitus</taxon>
    </lineage>
</organism>
<accession>A0A4Q9MQY8</accession>
<gene>
    <name evidence="2" type="ORF">BD311DRAFT_755392</name>
</gene>
<proteinExistence type="predicted"/>
<protein>
    <recommendedName>
        <fullName evidence="3">Secreted protein</fullName>
    </recommendedName>
</protein>
<keyword evidence="1" id="KW-0732">Signal</keyword>
<evidence type="ECO:0000313" key="2">
    <source>
        <dbReference type="EMBL" id="TBU30159.1"/>
    </source>
</evidence>
<name>A0A4Q9MQY8_9APHY</name>
<dbReference type="EMBL" id="ML143408">
    <property type="protein sequence ID" value="TBU30159.1"/>
    <property type="molecule type" value="Genomic_DNA"/>
</dbReference>
<feature type="signal peptide" evidence="1">
    <location>
        <begin position="1"/>
        <end position="32"/>
    </location>
</feature>
<evidence type="ECO:0008006" key="3">
    <source>
        <dbReference type="Google" id="ProtNLM"/>
    </source>
</evidence>
<reference evidence="2" key="1">
    <citation type="submission" date="2019-01" db="EMBL/GenBank/DDBJ databases">
        <title>Draft genome sequences of three monokaryotic isolates of the white-rot basidiomycete fungus Dichomitus squalens.</title>
        <authorList>
            <consortium name="DOE Joint Genome Institute"/>
            <person name="Lopez S.C."/>
            <person name="Andreopoulos B."/>
            <person name="Pangilinan J."/>
            <person name="Lipzen A."/>
            <person name="Riley R."/>
            <person name="Ahrendt S."/>
            <person name="Ng V."/>
            <person name="Barry K."/>
            <person name="Daum C."/>
            <person name="Grigoriev I.V."/>
            <person name="Hilden K.S."/>
            <person name="Makela M.R."/>
            <person name="de Vries R.P."/>
        </authorList>
    </citation>
    <scope>NUCLEOTIDE SEQUENCE [LARGE SCALE GENOMIC DNA]</scope>
    <source>
        <strain evidence="2">OM18370.1</strain>
    </source>
</reference>
<dbReference type="Proteomes" id="UP000292957">
    <property type="component" value="Unassembled WGS sequence"/>
</dbReference>
<sequence length="82" mass="8910">MRNMGSRTKCRWLHGPHAIVICLCILGPTAKTFPCTTARTWGRGRRLTSRCDVLEACEATAIRGLRSHSSAATSCAQLLPPS</sequence>
<evidence type="ECO:0000256" key="1">
    <source>
        <dbReference type="SAM" id="SignalP"/>
    </source>
</evidence>